<sequence length="207" mass="23009">MVFDEGDTALVPCIKEANENDFFWSKGKWYDNGTNIAYIARGIPSESNKYDVDSDGTLVIRRISLADEGNYFCRILSDSTESYVGVRIYVRVSVEAIDIAIEGCNSSSSCVKVLEPSLESQLTCTANMISESMTLKWYNGTKEIVGDVHVPESVGQKVKITNVIKFILEVESHLTCQAEGVNIAKSMAAIQLKKKEGKVTNFFVYYL</sequence>
<dbReference type="InterPro" id="IPR036179">
    <property type="entry name" value="Ig-like_dom_sf"/>
</dbReference>
<dbReference type="PROSITE" id="PS50835">
    <property type="entry name" value="IG_LIKE"/>
    <property type="match status" value="1"/>
</dbReference>
<accession>A0A9Q0YS60</accession>
<gene>
    <name evidence="2" type="ORF">HOLleu_34459</name>
</gene>
<dbReference type="SUPFAM" id="SSF48726">
    <property type="entry name" value="Immunoglobulin"/>
    <property type="match status" value="1"/>
</dbReference>
<keyword evidence="3" id="KW-1185">Reference proteome</keyword>
<organism evidence="2 3">
    <name type="scientific">Holothuria leucospilota</name>
    <name type="common">Black long sea cucumber</name>
    <name type="synonym">Mertensiothuria leucospilota</name>
    <dbReference type="NCBI Taxonomy" id="206669"/>
    <lineage>
        <taxon>Eukaryota</taxon>
        <taxon>Metazoa</taxon>
        <taxon>Echinodermata</taxon>
        <taxon>Eleutherozoa</taxon>
        <taxon>Echinozoa</taxon>
        <taxon>Holothuroidea</taxon>
        <taxon>Aspidochirotacea</taxon>
        <taxon>Aspidochirotida</taxon>
        <taxon>Holothuriidae</taxon>
        <taxon>Holothuria</taxon>
    </lineage>
</organism>
<dbReference type="EMBL" id="JAIZAY010000018">
    <property type="protein sequence ID" value="KAJ8024526.1"/>
    <property type="molecule type" value="Genomic_DNA"/>
</dbReference>
<feature type="domain" description="Ig-like" evidence="1">
    <location>
        <begin position="1"/>
        <end position="93"/>
    </location>
</feature>
<evidence type="ECO:0000313" key="3">
    <source>
        <dbReference type="Proteomes" id="UP001152320"/>
    </source>
</evidence>
<dbReference type="OrthoDB" id="9891523at2759"/>
<dbReference type="InterPro" id="IPR013106">
    <property type="entry name" value="Ig_V-set"/>
</dbReference>
<proteinExistence type="predicted"/>
<dbReference type="InterPro" id="IPR003599">
    <property type="entry name" value="Ig_sub"/>
</dbReference>
<dbReference type="Pfam" id="PF07686">
    <property type="entry name" value="V-set"/>
    <property type="match status" value="1"/>
</dbReference>
<dbReference type="Gene3D" id="2.60.40.10">
    <property type="entry name" value="Immunoglobulins"/>
    <property type="match status" value="1"/>
</dbReference>
<evidence type="ECO:0000313" key="2">
    <source>
        <dbReference type="EMBL" id="KAJ8024526.1"/>
    </source>
</evidence>
<name>A0A9Q0YS60_HOLLE</name>
<dbReference type="AlphaFoldDB" id="A0A9Q0YS60"/>
<reference evidence="2" key="1">
    <citation type="submission" date="2021-10" db="EMBL/GenBank/DDBJ databases">
        <title>Tropical sea cucumber genome reveals ecological adaptation and Cuvierian tubules defense mechanism.</title>
        <authorList>
            <person name="Chen T."/>
        </authorList>
    </citation>
    <scope>NUCLEOTIDE SEQUENCE</scope>
    <source>
        <strain evidence="2">Nanhai2018</strain>
        <tissue evidence="2">Muscle</tissue>
    </source>
</reference>
<protein>
    <recommendedName>
        <fullName evidence="1">Ig-like domain-containing protein</fullName>
    </recommendedName>
</protein>
<dbReference type="Proteomes" id="UP001152320">
    <property type="component" value="Chromosome 18"/>
</dbReference>
<evidence type="ECO:0000259" key="1">
    <source>
        <dbReference type="PROSITE" id="PS50835"/>
    </source>
</evidence>
<dbReference type="InterPro" id="IPR007110">
    <property type="entry name" value="Ig-like_dom"/>
</dbReference>
<dbReference type="SMART" id="SM00409">
    <property type="entry name" value="IG"/>
    <property type="match status" value="1"/>
</dbReference>
<dbReference type="InterPro" id="IPR013783">
    <property type="entry name" value="Ig-like_fold"/>
</dbReference>
<comment type="caution">
    <text evidence="2">The sequence shown here is derived from an EMBL/GenBank/DDBJ whole genome shotgun (WGS) entry which is preliminary data.</text>
</comment>